<dbReference type="GO" id="GO:0004519">
    <property type="term" value="F:endonuclease activity"/>
    <property type="evidence" value="ECO:0007669"/>
    <property type="project" value="UniProtKB-KW"/>
</dbReference>
<dbReference type="RefSeq" id="WP_132609186.1">
    <property type="nucleotide sequence ID" value="NZ_SMKQ01000008.1"/>
</dbReference>
<accession>A0A4V2YNJ5</accession>
<dbReference type="Proteomes" id="UP000295302">
    <property type="component" value="Unassembled WGS sequence"/>
</dbReference>
<protein>
    <submittedName>
        <fullName evidence="2">HNH endonuclease</fullName>
    </submittedName>
</protein>
<dbReference type="OrthoDB" id="3234360at2"/>
<proteinExistence type="predicted"/>
<keyword evidence="3" id="KW-1185">Reference proteome</keyword>
<evidence type="ECO:0000313" key="2">
    <source>
        <dbReference type="EMBL" id="TDD54577.1"/>
    </source>
</evidence>
<sequence>MSGKWADSNRRASLPRNWPEIREQVKRRDGYRCTATLRDDTRCPDPGTDVDHIGDPHVHELKNLRLLCSWHHNKKSSAQGNSARNKPPPLRRPAEKHPGMR</sequence>
<organism evidence="2 3">
    <name type="scientific">Nonomuraea terrae</name>
    <dbReference type="NCBI Taxonomy" id="2530383"/>
    <lineage>
        <taxon>Bacteria</taxon>
        <taxon>Bacillati</taxon>
        <taxon>Actinomycetota</taxon>
        <taxon>Actinomycetes</taxon>
        <taxon>Streptosporangiales</taxon>
        <taxon>Streptosporangiaceae</taxon>
        <taxon>Nonomuraea</taxon>
    </lineage>
</organism>
<gene>
    <name evidence="2" type="ORF">E1286_05135</name>
</gene>
<keyword evidence="2" id="KW-0540">Nuclease</keyword>
<reference evidence="2 3" key="1">
    <citation type="submission" date="2019-03" db="EMBL/GenBank/DDBJ databases">
        <title>Draft genome sequences of novel Actinobacteria.</title>
        <authorList>
            <person name="Sahin N."/>
            <person name="Ay H."/>
            <person name="Saygin H."/>
        </authorList>
    </citation>
    <scope>NUCLEOTIDE SEQUENCE [LARGE SCALE GENOMIC DNA]</scope>
    <source>
        <strain evidence="2 3">CH32</strain>
    </source>
</reference>
<keyword evidence="2" id="KW-0255">Endonuclease</keyword>
<feature type="region of interest" description="Disordered" evidence="1">
    <location>
        <begin position="72"/>
        <end position="101"/>
    </location>
</feature>
<keyword evidence="2" id="KW-0378">Hydrolase</keyword>
<evidence type="ECO:0000256" key="1">
    <source>
        <dbReference type="SAM" id="MobiDB-lite"/>
    </source>
</evidence>
<evidence type="ECO:0000313" key="3">
    <source>
        <dbReference type="Proteomes" id="UP000295302"/>
    </source>
</evidence>
<feature type="compositionally biased region" description="Basic and acidic residues" evidence="1">
    <location>
        <begin position="92"/>
        <end position="101"/>
    </location>
</feature>
<dbReference type="EMBL" id="SMKQ01000008">
    <property type="protein sequence ID" value="TDD54577.1"/>
    <property type="molecule type" value="Genomic_DNA"/>
</dbReference>
<comment type="caution">
    <text evidence="2">The sequence shown here is derived from an EMBL/GenBank/DDBJ whole genome shotgun (WGS) entry which is preliminary data.</text>
</comment>
<dbReference type="AlphaFoldDB" id="A0A4V2YNJ5"/>
<name>A0A4V2YNJ5_9ACTN</name>